<dbReference type="EMBL" id="MIHC01000027">
    <property type="protein sequence ID" value="ODR04913.1"/>
    <property type="molecule type" value="Genomic_DNA"/>
</dbReference>
<dbReference type="STRING" id="243061.AWC25_07135"/>
<keyword evidence="3" id="KW-1185">Reference proteome</keyword>
<protein>
    <recommendedName>
        <fullName evidence="4">DUF3060 domain-containing protein</fullName>
    </recommendedName>
</protein>
<keyword evidence="1" id="KW-0732">Signal</keyword>
<dbReference type="InterPro" id="IPR021417">
    <property type="entry name" value="DUF3060"/>
</dbReference>
<feature type="signal peptide" evidence="1">
    <location>
        <begin position="1"/>
        <end position="20"/>
    </location>
</feature>
<evidence type="ECO:0000313" key="3">
    <source>
        <dbReference type="Proteomes" id="UP000094224"/>
    </source>
</evidence>
<accession>A0A1E3STJ4</accession>
<organism evidence="2 3">
    <name type="scientific">Mycobacterium sherrisii</name>
    <dbReference type="NCBI Taxonomy" id="243061"/>
    <lineage>
        <taxon>Bacteria</taxon>
        <taxon>Bacillati</taxon>
        <taxon>Actinomycetota</taxon>
        <taxon>Actinomycetes</taxon>
        <taxon>Mycobacteriales</taxon>
        <taxon>Mycobacteriaceae</taxon>
        <taxon>Mycobacterium</taxon>
        <taxon>Mycobacterium simiae complex</taxon>
    </lineage>
</organism>
<dbReference type="Proteomes" id="UP000094224">
    <property type="component" value="Unassembled WGS sequence"/>
</dbReference>
<sequence>MACWLVIVVGWLTLAGLAAAGFRTNLAGDTPSENVPAAGTLQVSGSGMKRTVPCNGGYLSVSGVSNTVIVTGHCTSVSVAGKENRVTIDSADAISISGVGNVMTYHWGSPLITNTGTSNTVGQG</sequence>
<dbReference type="AlphaFoldDB" id="A0A1E3STJ4"/>
<gene>
    <name evidence="2" type="ORF">BHQ21_15845</name>
</gene>
<comment type="caution">
    <text evidence="2">The sequence shown here is derived from an EMBL/GenBank/DDBJ whole genome shotgun (WGS) entry which is preliminary data.</text>
</comment>
<evidence type="ECO:0000313" key="2">
    <source>
        <dbReference type="EMBL" id="ODR04913.1"/>
    </source>
</evidence>
<evidence type="ECO:0008006" key="4">
    <source>
        <dbReference type="Google" id="ProtNLM"/>
    </source>
</evidence>
<feature type="chain" id="PRO_5009135998" description="DUF3060 domain-containing protein" evidence="1">
    <location>
        <begin position="21"/>
        <end position="124"/>
    </location>
</feature>
<dbReference type="Pfam" id="PF11259">
    <property type="entry name" value="DUF3060"/>
    <property type="match status" value="1"/>
</dbReference>
<proteinExistence type="predicted"/>
<evidence type="ECO:0000256" key="1">
    <source>
        <dbReference type="SAM" id="SignalP"/>
    </source>
</evidence>
<reference evidence="3" key="1">
    <citation type="submission" date="2016-09" db="EMBL/GenBank/DDBJ databases">
        <authorList>
            <person name="Greninger A.L."/>
            <person name="Jerome K.R."/>
            <person name="Mcnair B."/>
            <person name="Wallis C."/>
            <person name="Fang F."/>
        </authorList>
    </citation>
    <scope>NUCLEOTIDE SEQUENCE [LARGE SCALE GENOMIC DNA]</scope>
    <source>
        <strain evidence="3">BC1_M4</strain>
    </source>
</reference>
<name>A0A1E3STJ4_9MYCO</name>